<sequence length="160" mass="18181">MTEKNYYELTPARAEQYDGSSEMIAKYRIIPAGKGMQQGLDYDALPGGKGSHMFYPIVKGDYIIILPFGQYKRVLEKEFETGYLSADPAQKKMDNVNTPEIWAWLDVGRTHYEQKASYYKNSHGPAFYRSRKDAIRYGANKGALVRFSLAGIEEVSTIDD</sequence>
<dbReference type="Proteomes" id="UP000051236">
    <property type="component" value="Unassembled WGS sequence"/>
</dbReference>
<dbReference type="EMBL" id="AZGA01000012">
    <property type="protein sequence ID" value="KRM35623.1"/>
    <property type="molecule type" value="Genomic_DNA"/>
</dbReference>
<dbReference type="STRING" id="1423734.FC83_GL000927"/>
<proteinExistence type="predicted"/>
<dbReference type="OrthoDB" id="121684at2"/>
<dbReference type="RefSeq" id="WP_035454807.1">
    <property type="nucleotide sequence ID" value="NZ_AZGA01000012.1"/>
</dbReference>
<evidence type="ECO:0000313" key="2">
    <source>
        <dbReference type="Proteomes" id="UP000051236"/>
    </source>
</evidence>
<protein>
    <submittedName>
        <fullName evidence="1">Uncharacterized protein</fullName>
    </submittedName>
</protein>
<keyword evidence="2" id="KW-1185">Reference proteome</keyword>
<organism evidence="1 2">
    <name type="scientific">Agrilactobacillus composti DSM 18527 = JCM 14202</name>
    <dbReference type="NCBI Taxonomy" id="1423734"/>
    <lineage>
        <taxon>Bacteria</taxon>
        <taxon>Bacillati</taxon>
        <taxon>Bacillota</taxon>
        <taxon>Bacilli</taxon>
        <taxon>Lactobacillales</taxon>
        <taxon>Lactobacillaceae</taxon>
        <taxon>Agrilactobacillus</taxon>
    </lineage>
</organism>
<reference evidence="1 2" key="1">
    <citation type="journal article" date="2015" name="Genome Announc.">
        <title>Expanding the biotechnology potential of lactobacilli through comparative genomics of 213 strains and associated genera.</title>
        <authorList>
            <person name="Sun Z."/>
            <person name="Harris H.M."/>
            <person name="McCann A."/>
            <person name="Guo C."/>
            <person name="Argimon S."/>
            <person name="Zhang W."/>
            <person name="Yang X."/>
            <person name="Jeffery I.B."/>
            <person name="Cooney J.C."/>
            <person name="Kagawa T.F."/>
            <person name="Liu W."/>
            <person name="Song Y."/>
            <person name="Salvetti E."/>
            <person name="Wrobel A."/>
            <person name="Rasinkangas P."/>
            <person name="Parkhill J."/>
            <person name="Rea M.C."/>
            <person name="O'Sullivan O."/>
            <person name="Ritari J."/>
            <person name="Douillard F.P."/>
            <person name="Paul Ross R."/>
            <person name="Yang R."/>
            <person name="Briner A.E."/>
            <person name="Felis G.E."/>
            <person name="de Vos W.M."/>
            <person name="Barrangou R."/>
            <person name="Klaenhammer T.R."/>
            <person name="Caufield P.W."/>
            <person name="Cui Y."/>
            <person name="Zhang H."/>
            <person name="O'Toole P.W."/>
        </authorList>
    </citation>
    <scope>NUCLEOTIDE SEQUENCE [LARGE SCALE GENOMIC DNA]</scope>
    <source>
        <strain evidence="1 2">DSM 18527</strain>
    </source>
</reference>
<comment type="caution">
    <text evidence="1">The sequence shown here is derived from an EMBL/GenBank/DDBJ whole genome shotgun (WGS) entry which is preliminary data.</text>
</comment>
<dbReference type="PATRIC" id="fig|1423734.3.peg.937"/>
<accession>X0QR95</accession>
<dbReference type="AlphaFoldDB" id="X0QR95"/>
<gene>
    <name evidence="1" type="ORF">FC83_GL000927</name>
</gene>
<name>X0QR95_9LACO</name>
<evidence type="ECO:0000313" key="1">
    <source>
        <dbReference type="EMBL" id="KRM35623.1"/>
    </source>
</evidence>